<dbReference type="EC" id="2.3.2.23" evidence="3"/>
<protein>
    <submittedName>
        <fullName evidence="3">Ankyrin repeat and FYVE domain-containing protein 1</fullName>
        <ecNumber evidence="3">2.3.2.23</ecNumber>
    </submittedName>
</protein>
<evidence type="ECO:0000313" key="4">
    <source>
        <dbReference type="Proteomes" id="UP001163046"/>
    </source>
</evidence>
<dbReference type="PROSITE" id="PS50966">
    <property type="entry name" value="ZF_SWIM"/>
    <property type="match status" value="1"/>
</dbReference>
<dbReference type="OrthoDB" id="5988294at2759"/>
<keyword evidence="1" id="KW-0862">Zinc</keyword>
<keyword evidence="3" id="KW-0012">Acyltransferase</keyword>
<organism evidence="3 4">
    <name type="scientific">Desmophyllum pertusum</name>
    <dbReference type="NCBI Taxonomy" id="174260"/>
    <lineage>
        <taxon>Eukaryota</taxon>
        <taxon>Metazoa</taxon>
        <taxon>Cnidaria</taxon>
        <taxon>Anthozoa</taxon>
        <taxon>Hexacorallia</taxon>
        <taxon>Scleractinia</taxon>
        <taxon>Caryophylliina</taxon>
        <taxon>Caryophylliidae</taxon>
        <taxon>Desmophyllum</taxon>
    </lineage>
</organism>
<proteinExistence type="predicted"/>
<dbReference type="GO" id="GO:0008270">
    <property type="term" value="F:zinc ion binding"/>
    <property type="evidence" value="ECO:0007669"/>
    <property type="project" value="UniProtKB-KW"/>
</dbReference>
<comment type="caution">
    <text evidence="3">The sequence shown here is derived from an EMBL/GenBank/DDBJ whole genome shotgun (WGS) entry which is preliminary data.</text>
</comment>
<keyword evidence="3" id="KW-0808">Transferase</keyword>
<evidence type="ECO:0000313" key="3">
    <source>
        <dbReference type="EMBL" id="KAJ7374094.1"/>
    </source>
</evidence>
<accession>A0A9W9Z665</accession>
<gene>
    <name evidence="3" type="primary">ANKFY1_4</name>
    <name evidence="3" type="ORF">OS493_009426</name>
</gene>
<dbReference type="EMBL" id="MU826829">
    <property type="protein sequence ID" value="KAJ7374094.1"/>
    <property type="molecule type" value="Genomic_DNA"/>
</dbReference>
<dbReference type="Proteomes" id="UP001163046">
    <property type="component" value="Unassembled WGS sequence"/>
</dbReference>
<keyword evidence="1" id="KW-0863">Zinc-finger</keyword>
<dbReference type="AlphaFoldDB" id="A0A9W9Z665"/>
<keyword evidence="4" id="KW-1185">Reference proteome</keyword>
<evidence type="ECO:0000259" key="2">
    <source>
        <dbReference type="PROSITE" id="PS50966"/>
    </source>
</evidence>
<keyword evidence="1" id="KW-0479">Metal-binding</keyword>
<reference evidence="3" key="1">
    <citation type="submission" date="2023-01" db="EMBL/GenBank/DDBJ databases">
        <title>Genome assembly of the deep-sea coral Lophelia pertusa.</title>
        <authorList>
            <person name="Herrera S."/>
            <person name="Cordes E."/>
        </authorList>
    </citation>
    <scope>NUCLEOTIDE SEQUENCE</scope>
    <source>
        <strain evidence="3">USNM1676648</strain>
        <tissue evidence="3">Polyp</tissue>
    </source>
</reference>
<evidence type="ECO:0000256" key="1">
    <source>
        <dbReference type="PROSITE-ProRule" id="PRU00325"/>
    </source>
</evidence>
<feature type="domain" description="SWIM-type" evidence="2">
    <location>
        <begin position="93"/>
        <end position="126"/>
    </location>
</feature>
<name>A0A9W9Z665_9CNID</name>
<sequence length="169" mass="18662">MEQEAVLRTHSEHVTPIHLAASYKPWSANSVSLGASNAPVMTSSEGMARIAILLQENGANLDAQDSAGSTIVVGAEKRKKYLVAAKTCKKGMYECIVYRDHSSCTCPCYRYNSICKHSLCVSEIEGILKEHLDYLPSHHGARFHPKVVLVEPAKRRTRRELWNAPTPSG</sequence>
<dbReference type="GO" id="GO:0061631">
    <property type="term" value="F:ubiquitin conjugating enzyme activity"/>
    <property type="evidence" value="ECO:0007669"/>
    <property type="project" value="UniProtKB-EC"/>
</dbReference>
<dbReference type="InterPro" id="IPR007527">
    <property type="entry name" value="Znf_SWIM"/>
</dbReference>